<dbReference type="GO" id="GO:0032259">
    <property type="term" value="P:methylation"/>
    <property type="evidence" value="ECO:0007669"/>
    <property type="project" value="UniProtKB-KW"/>
</dbReference>
<dbReference type="PANTHER" id="PTHR43042">
    <property type="entry name" value="SAM-DEPENDENT METHYLTRANSFERASE"/>
    <property type="match status" value="1"/>
</dbReference>
<protein>
    <submittedName>
        <fullName evidence="6">SAM-dependent methyltransferase</fullName>
    </submittedName>
</protein>
<dbReference type="CDD" id="cd02440">
    <property type="entry name" value="AdoMet_MTases"/>
    <property type="match status" value="1"/>
</dbReference>
<sequence>MTINVTTRAAKRIKKGYPLLHQEDLVNHTQMTTWDRVSCNGQIIGYGYLGKQNKGVGWVLSNEVITIDQAFFEERFKRAKAKRDVYFYDEHTTAFRLVNGEGDQLGGLIIDLYETFAVFSWYNETMIEKKAMIIAAFQAVFPEIIGAYEKIRFQSNLPESQHLFGQHAPEPLLIKENGITYATYLNEGLMTGIFLDQREVRGELALGMASGKRVLNMFSYTGAFSIAAAMGGAVETTSVDLANRSRSKTQEQFLVNGLDLDAQSIVVMDTFDYFKYAARKQLQYDLIILDPPSFARNKKRVFSVAKNYGDLIEQSLPILAPKGLLIASTNAANVSLEKFEAQIEHAFSQQARRVKKIATYRLPQDFAVDEGFPEGNYLKVIIYQCH</sequence>
<keyword evidence="7" id="KW-1185">Reference proteome</keyword>
<dbReference type="InterPro" id="IPR015947">
    <property type="entry name" value="PUA-like_sf"/>
</dbReference>
<keyword evidence="1 6" id="KW-0489">Methyltransferase</keyword>
<evidence type="ECO:0000313" key="7">
    <source>
        <dbReference type="Proteomes" id="UP000015961"/>
    </source>
</evidence>
<evidence type="ECO:0000256" key="2">
    <source>
        <dbReference type="ARBA" id="ARBA00022679"/>
    </source>
</evidence>
<dbReference type="Gene3D" id="3.30.750.80">
    <property type="entry name" value="RNA methyltransferase domain (HRMD) like"/>
    <property type="match status" value="1"/>
</dbReference>
<evidence type="ECO:0000259" key="4">
    <source>
        <dbReference type="Pfam" id="PF10672"/>
    </source>
</evidence>
<proteinExistence type="predicted"/>
<dbReference type="STRING" id="1140003.OMY_00030"/>
<dbReference type="CDD" id="cd11572">
    <property type="entry name" value="RlmI_M_like"/>
    <property type="match status" value="1"/>
</dbReference>
<dbReference type="InterPro" id="IPR019614">
    <property type="entry name" value="SAM-dep_methyl-trfase"/>
</dbReference>
<dbReference type="GO" id="GO:0008168">
    <property type="term" value="F:methyltransferase activity"/>
    <property type="evidence" value="ECO:0007669"/>
    <property type="project" value="UniProtKB-KW"/>
</dbReference>
<dbReference type="eggNOG" id="COG1092">
    <property type="taxonomic scope" value="Bacteria"/>
</dbReference>
<keyword evidence="2 6" id="KW-0808">Transferase</keyword>
<dbReference type="OrthoDB" id="9805492at2"/>
<keyword evidence="3" id="KW-0949">S-adenosyl-L-methionine</keyword>
<dbReference type="EMBL" id="ASWO01000001">
    <property type="protein sequence ID" value="EOT86974.1"/>
    <property type="molecule type" value="Genomic_DNA"/>
</dbReference>
<dbReference type="Pfam" id="PF10672">
    <property type="entry name" value="Methyltrans_SAM"/>
    <property type="match status" value="1"/>
</dbReference>
<dbReference type="RefSeq" id="WP_016184522.1">
    <property type="nucleotide sequence ID" value="NZ_ASWO01000001.1"/>
</dbReference>
<accession>S0L350</accession>
<dbReference type="InterPro" id="IPR029063">
    <property type="entry name" value="SAM-dependent_MTases_sf"/>
</dbReference>
<dbReference type="Gene3D" id="2.30.130.10">
    <property type="entry name" value="PUA domain"/>
    <property type="match status" value="1"/>
</dbReference>
<name>S0L350_9ENTE</name>
<dbReference type="SUPFAM" id="SSF53335">
    <property type="entry name" value="S-adenosyl-L-methionine-dependent methyltransferases"/>
    <property type="match status" value="1"/>
</dbReference>
<comment type="caution">
    <text evidence="6">The sequence shown here is derived from an EMBL/GenBank/DDBJ whole genome shotgun (WGS) entry which is preliminary data.</text>
</comment>
<dbReference type="AlphaFoldDB" id="S0L350"/>
<dbReference type="SUPFAM" id="SSF88697">
    <property type="entry name" value="PUA domain-like"/>
    <property type="match status" value="1"/>
</dbReference>
<dbReference type="Proteomes" id="UP000015961">
    <property type="component" value="Unassembled WGS sequence"/>
</dbReference>
<dbReference type="Gene3D" id="3.40.50.150">
    <property type="entry name" value="Vaccinia Virus protein VP39"/>
    <property type="match status" value="1"/>
</dbReference>
<dbReference type="Pfam" id="PF17785">
    <property type="entry name" value="PUA_3"/>
    <property type="match status" value="1"/>
</dbReference>
<evidence type="ECO:0000256" key="1">
    <source>
        <dbReference type="ARBA" id="ARBA00022603"/>
    </source>
</evidence>
<dbReference type="PANTHER" id="PTHR43042:SF3">
    <property type="entry name" value="RIBOSOMAL RNA LARGE SUBUNIT METHYLTRANSFERASE YWBD-RELATED"/>
    <property type="match status" value="1"/>
</dbReference>
<evidence type="ECO:0000256" key="3">
    <source>
        <dbReference type="ARBA" id="ARBA00022691"/>
    </source>
</evidence>
<dbReference type="InterPro" id="IPR041532">
    <property type="entry name" value="RlmI-like_PUA"/>
</dbReference>
<evidence type="ECO:0000259" key="5">
    <source>
        <dbReference type="Pfam" id="PF17785"/>
    </source>
</evidence>
<dbReference type="GO" id="GO:0003723">
    <property type="term" value="F:RNA binding"/>
    <property type="evidence" value="ECO:0007669"/>
    <property type="project" value="InterPro"/>
</dbReference>
<dbReference type="PATRIC" id="fig|1140003.3.peg.27"/>
<feature type="domain" description="S-adenosylmethionine-dependent methyltransferase" evidence="4">
    <location>
        <begin position="172"/>
        <end position="335"/>
    </location>
</feature>
<evidence type="ECO:0000313" key="6">
    <source>
        <dbReference type="EMBL" id="EOT86974.1"/>
    </source>
</evidence>
<organism evidence="6 7">
    <name type="scientific">Enterococcus sulfureus ATCC 49903</name>
    <dbReference type="NCBI Taxonomy" id="1140003"/>
    <lineage>
        <taxon>Bacteria</taxon>
        <taxon>Bacillati</taxon>
        <taxon>Bacillota</taxon>
        <taxon>Bacilli</taxon>
        <taxon>Lactobacillales</taxon>
        <taxon>Enterococcaceae</taxon>
        <taxon>Enterococcus</taxon>
    </lineage>
</organism>
<feature type="domain" description="RlmI-like PUA" evidence="5">
    <location>
        <begin position="3"/>
        <end position="61"/>
    </location>
</feature>
<dbReference type="InterPro" id="IPR036974">
    <property type="entry name" value="PUA_sf"/>
</dbReference>
<gene>
    <name evidence="6" type="ORF">I573_00029</name>
</gene>
<reference evidence="6 7" key="1">
    <citation type="submission" date="2013-03" db="EMBL/GenBank/DDBJ databases">
        <title>The Genome Sequence of Enterococcus sulfureus ATCC_49903 (PacBio/Illumina hybrid assembly).</title>
        <authorList>
            <consortium name="The Broad Institute Genomics Platform"/>
            <consortium name="The Broad Institute Genome Sequencing Center for Infectious Disease"/>
            <person name="Earl A."/>
            <person name="Russ C."/>
            <person name="Gilmore M."/>
            <person name="Surin D."/>
            <person name="Walker B."/>
            <person name="Young S."/>
            <person name="Zeng Q."/>
            <person name="Gargeya S."/>
            <person name="Fitzgerald M."/>
            <person name="Haas B."/>
            <person name="Abouelleil A."/>
            <person name="Allen A.W."/>
            <person name="Alvarado L."/>
            <person name="Arachchi H.M."/>
            <person name="Berlin A.M."/>
            <person name="Chapman S.B."/>
            <person name="Gainer-Dewar J."/>
            <person name="Goldberg J."/>
            <person name="Griggs A."/>
            <person name="Gujja S."/>
            <person name="Hansen M."/>
            <person name="Howarth C."/>
            <person name="Imamovic A."/>
            <person name="Ireland A."/>
            <person name="Larimer J."/>
            <person name="McCowan C."/>
            <person name="Murphy C."/>
            <person name="Pearson M."/>
            <person name="Poon T.W."/>
            <person name="Priest M."/>
            <person name="Roberts A."/>
            <person name="Saif S."/>
            <person name="Shea T."/>
            <person name="Sisk P."/>
            <person name="Sykes S."/>
            <person name="Wortman J."/>
            <person name="Nusbaum C."/>
            <person name="Birren B."/>
        </authorList>
    </citation>
    <scope>NUCLEOTIDE SEQUENCE [LARGE SCALE GENOMIC DNA]</scope>
    <source>
        <strain evidence="6 7">ATCC 49903</strain>
    </source>
</reference>